<evidence type="ECO:0000313" key="4">
    <source>
        <dbReference type="Proteomes" id="UP001220670"/>
    </source>
</evidence>
<feature type="compositionally biased region" description="Polar residues" evidence="1">
    <location>
        <begin position="155"/>
        <end position="179"/>
    </location>
</feature>
<dbReference type="EMBL" id="JAQONE010000011">
    <property type="protein sequence ID" value="MDC2829510.1"/>
    <property type="molecule type" value="Genomic_DNA"/>
</dbReference>
<evidence type="ECO:0000256" key="2">
    <source>
        <dbReference type="SAM" id="Phobius"/>
    </source>
</evidence>
<dbReference type="AlphaFoldDB" id="A0AAJ1MAA9"/>
<evidence type="ECO:0000256" key="1">
    <source>
        <dbReference type="SAM" id="MobiDB-lite"/>
    </source>
</evidence>
<proteinExistence type="predicted"/>
<name>A0AAJ1MAA9_LIMMU</name>
<sequence length="179" mass="20381">MKKAAFTLAESLMALLISMFAIIVLGQIVKTTEKIDQRSLDMPTDWYLFVTELESSDRQFALCHCQDRQHVVLYGAATDKYYELVAENDRIYLRLQHGGGYLPMLYQIKEANFSQLSKRRLKMEVKRSNDQRQTAIISLAPSPEQHAFSSDDRNGTYSCDNSDTVSLPSQSGKTHSSFK</sequence>
<feature type="transmembrane region" description="Helical" evidence="2">
    <location>
        <begin position="12"/>
        <end position="29"/>
    </location>
</feature>
<dbReference type="Pfam" id="PF15980">
    <property type="entry name" value="ComGF"/>
    <property type="match status" value="1"/>
</dbReference>
<dbReference type="InterPro" id="IPR016977">
    <property type="entry name" value="ComGF"/>
</dbReference>
<comment type="caution">
    <text evidence="3">The sequence shown here is derived from an EMBL/GenBank/DDBJ whole genome shotgun (WGS) entry which is preliminary data.</text>
</comment>
<reference evidence="3" key="1">
    <citation type="submission" date="2023-01" db="EMBL/GenBank/DDBJ databases">
        <title>Genome analysis of 13 Lactobacillus isolated from gut of wild boar.</title>
        <authorList>
            <person name="Papp P."/>
            <person name="Libisch B."/>
            <person name="Nagy T."/>
            <person name="Olasz F."/>
        </authorList>
    </citation>
    <scope>NUCLEOTIDE SEQUENCE</scope>
    <source>
        <strain evidence="3">F146</strain>
    </source>
</reference>
<gene>
    <name evidence="3" type="ORF">PO250_04140</name>
</gene>
<keyword evidence="2" id="KW-1133">Transmembrane helix</keyword>
<keyword evidence="2" id="KW-0472">Membrane</keyword>
<organism evidence="3 4">
    <name type="scientific">Limosilactobacillus mucosae</name>
    <name type="common">Lactobacillus mucosae</name>
    <dbReference type="NCBI Taxonomy" id="97478"/>
    <lineage>
        <taxon>Bacteria</taxon>
        <taxon>Bacillati</taxon>
        <taxon>Bacillota</taxon>
        <taxon>Bacilli</taxon>
        <taxon>Lactobacillales</taxon>
        <taxon>Lactobacillaceae</taxon>
        <taxon>Limosilactobacillus</taxon>
    </lineage>
</organism>
<dbReference type="RefSeq" id="WP_272208653.1">
    <property type="nucleotide sequence ID" value="NZ_JAQOMV010000021.1"/>
</dbReference>
<keyword evidence="2" id="KW-0812">Transmembrane</keyword>
<evidence type="ECO:0000313" key="3">
    <source>
        <dbReference type="EMBL" id="MDC2829510.1"/>
    </source>
</evidence>
<protein>
    <submittedName>
        <fullName evidence="3">Competence type IV pilus minor pilin ComGF</fullName>
    </submittedName>
</protein>
<accession>A0AAJ1MAA9</accession>
<dbReference type="Proteomes" id="UP001220670">
    <property type="component" value="Unassembled WGS sequence"/>
</dbReference>
<feature type="region of interest" description="Disordered" evidence="1">
    <location>
        <begin position="139"/>
        <end position="179"/>
    </location>
</feature>